<reference evidence="14" key="1">
    <citation type="submission" date="2016-10" db="EMBL/GenBank/DDBJ databases">
        <authorList>
            <person name="Varghese N."/>
            <person name="Submissions S."/>
        </authorList>
    </citation>
    <scope>NUCLEOTIDE SEQUENCE [LARGE SCALE GENOMIC DNA]</scope>
    <source>
        <strain evidence="14">SP</strain>
    </source>
</reference>
<dbReference type="Gene3D" id="3.30.420.40">
    <property type="match status" value="2"/>
</dbReference>
<keyword evidence="14" id="KW-1185">Reference proteome</keyword>
<evidence type="ECO:0000256" key="12">
    <source>
        <dbReference type="ARBA" id="ARBA00048451"/>
    </source>
</evidence>
<evidence type="ECO:0000256" key="11">
    <source>
        <dbReference type="ARBA" id="ARBA00038887"/>
    </source>
</evidence>
<dbReference type="Proteomes" id="UP000198935">
    <property type="component" value="Unassembled WGS sequence"/>
</dbReference>
<dbReference type="InterPro" id="IPR043129">
    <property type="entry name" value="ATPase_NBD"/>
</dbReference>
<dbReference type="FunFam" id="3.30.420.40:FF:000136">
    <property type="entry name" value="Putative fructokinase"/>
    <property type="match status" value="1"/>
</dbReference>
<keyword evidence="4" id="KW-0479">Metal-binding</keyword>
<evidence type="ECO:0000256" key="8">
    <source>
        <dbReference type="ARBA" id="ARBA00022840"/>
    </source>
</evidence>
<dbReference type="InterPro" id="IPR000600">
    <property type="entry name" value="ROK"/>
</dbReference>
<dbReference type="PANTHER" id="PTHR42742:SF3">
    <property type="entry name" value="FRUCTOKINASE"/>
    <property type="match status" value="1"/>
</dbReference>
<comment type="cofactor">
    <cofactor evidence="1">
        <name>Mg(2+)</name>
        <dbReference type="ChEBI" id="CHEBI:18420"/>
    </cofactor>
</comment>
<evidence type="ECO:0000313" key="14">
    <source>
        <dbReference type="Proteomes" id="UP000198935"/>
    </source>
</evidence>
<evidence type="ECO:0000256" key="1">
    <source>
        <dbReference type="ARBA" id="ARBA00001946"/>
    </source>
</evidence>
<dbReference type="STRING" id="1503961.SAMN05421736_11810"/>
<evidence type="ECO:0000256" key="3">
    <source>
        <dbReference type="ARBA" id="ARBA00022679"/>
    </source>
</evidence>
<sequence>MLGAIEAGGTKFVCAVADEDFNIIDRVSFPTTIPSEACSNVLQFFDQYDLKSIGIGSFGPIEVDINSLKYGFVTDTPKKYWSNFNFVGTMKKRYDIPIFWTTDVNAAAYGEKIRGAAIDSKSCLYLTAGTGIGGGMIINDQILEGFSHPEMGHILVRKHENDPFVGACPFHKDCLEGMASGKAIEERFNKKGNELSESDSFWEIEANYIAQALMTYTLTLRPEKMILGGGVMAQDHLFHSIRSQFEKLLSGYVSTPDLTSYIVSPGLKGDAGIVGALLFVFVQKDRFLSF</sequence>
<evidence type="ECO:0000256" key="10">
    <source>
        <dbReference type="ARBA" id="ARBA00023277"/>
    </source>
</evidence>
<dbReference type="FunFam" id="3.30.420.40:FF:000153">
    <property type="entry name" value="Putative fructokinase"/>
    <property type="match status" value="1"/>
</dbReference>
<keyword evidence="5" id="KW-0547">Nucleotide-binding</keyword>
<gene>
    <name evidence="13" type="ORF">SAMN05421736_11810</name>
</gene>
<dbReference type="AlphaFoldDB" id="A0A1H3U398"/>
<dbReference type="EC" id="2.7.1.4" evidence="11"/>
<dbReference type="GO" id="GO:0008865">
    <property type="term" value="F:fructokinase activity"/>
    <property type="evidence" value="ECO:0007669"/>
    <property type="project" value="UniProtKB-EC"/>
</dbReference>
<name>A0A1H3U398_9BACI</name>
<protein>
    <recommendedName>
        <fullName evidence="11">fructokinase</fullName>
        <ecNumber evidence="11">2.7.1.4</ecNumber>
    </recommendedName>
</protein>
<keyword evidence="10" id="KW-0119">Carbohydrate metabolism</keyword>
<proteinExistence type="inferred from homology"/>
<evidence type="ECO:0000256" key="6">
    <source>
        <dbReference type="ARBA" id="ARBA00022777"/>
    </source>
</evidence>
<evidence type="ECO:0000256" key="7">
    <source>
        <dbReference type="ARBA" id="ARBA00022833"/>
    </source>
</evidence>
<comment type="catalytic activity">
    <reaction evidence="12">
        <text>D-fructose + ATP = D-fructose 6-phosphate + ADP + H(+)</text>
        <dbReference type="Rhea" id="RHEA:16125"/>
        <dbReference type="ChEBI" id="CHEBI:15378"/>
        <dbReference type="ChEBI" id="CHEBI:30616"/>
        <dbReference type="ChEBI" id="CHEBI:37721"/>
        <dbReference type="ChEBI" id="CHEBI:61527"/>
        <dbReference type="ChEBI" id="CHEBI:456216"/>
        <dbReference type="EC" id="2.7.1.4"/>
    </reaction>
</comment>
<dbReference type="EMBL" id="FNPI01000018">
    <property type="protein sequence ID" value="SDZ56818.1"/>
    <property type="molecule type" value="Genomic_DNA"/>
</dbReference>
<dbReference type="OrthoDB" id="9783435at2"/>
<evidence type="ECO:0000256" key="4">
    <source>
        <dbReference type="ARBA" id="ARBA00022723"/>
    </source>
</evidence>
<dbReference type="GO" id="GO:0046872">
    <property type="term" value="F:metal ion binding"/>
    <property type="evidence" value="ECO:0007669"/>
    <property type="project" value="UniProtKB-KW"/>
</dbReference>
<comment type="similarity">
    <text evidence="2">Belongs to the ROK (NagC/XylR) family.</text>
</comment>
<dbReference type="InterPro" id="IPR051804">
    <property type="entry name" value="Carb_Metab_Reg_Kinase/Isom"/>
</dbReference>
<evidence type="ECO:0000256" key="2">
    <source>
        <dbReference type="ARBA" id="ARBA00006479"/>
    </source>
</evidence>
<keyword evidence="9" id="KW-0460">Magnesium</keyword>
<dbReference type="PANTHER" id="PTHR42742">
    <property type="entry name" value="TRANSCRIPTIONAL REPRESSOR MPRA"/>
    <property type="match status" value="1"/>
</dbReference>
<evidence type="ECO:0000256" key="9">
    <source>
        <dbReference type="ARBA" id="ARBA00022842"/>
    </source>
</evidence>
<evidence type="ECO:0000256" key="5">
    <source>
        <dbReference type="ARBA" id="ARBA00022741"/>
    </source>
</evidence>
<evidence type="ECO:0000313" key="13">
    <source>
        <dbReference type="EMBL" id="SDZ56818.1"/>
    </source>
</evidence>
<keyword evidence="7" id="KW-0862">Zinc</keyword>
<dbReference type="Pfam" id="PF00480">
    <property type="entry name" value="ROK"/>
    <property type="match status" value="1"/>
</dbReference>
<dbReference type="SUPFAM" id="SSF53067">
    <property type="entry name" value="Actin-like ATPase domain"/>
    <property type="match status" value="1"/>
</dbReference>
<dbReference type="GO" id="GO:0005524">
    <property type="term" value="F:ATP binding"/>
    <property type="evidence" value="ECO:0007669"/>
    <property type="project" value="UniProtKB-KW"/>
</dbReference>
<keyword evidence="8" id="KW-0067">ATP-binding</keyword>
<organism evidence="13 14">
    <name type="scientific">Evansella caseinilytica</name>
    <dbReference type="NCBI Taxonomy" id="1503961"/>
    <lineage>
        <taxon>Bacteria</taxon>
        <taxon>Bacillati</taxon>
        <taxon>Bacillota</taxon>
        <taxon>Bacilli</taxon>
        <taxon>Bacillales</taxon>
        <taxon>Bacillaceae</taxon>
        <taxon>Evansella</taxon>
    </lineage>
</organism>
<dbReference type="CDD" id="cd24067">
    <property type="entry name" value="ASKHA_NBD_ROK_BsFRK-like"/>
    <property type="match status" value="1"/>
</dbReference>
<keyword evidence="6 13" id="KW-0418">Kinase</keyword>
<keyword evidence="3" id="KW-0808">Transferase</keyword>
<accession>A0A1H3U398</accession>